<feature type="non-terminal residue" evidence="1">
    <location>
        <position position="1"/>
    </location>
</feature>
<dbReference type="EMBL" id="UOFZ01000011">
    <property type="protein sequence ID" value="VAX12110.1"/>
    <property type="molecule type" value="Genomic_DNA"/>
</dbReference>
<gene>
    <name evidence="1" type="ORF">MNBD_GAMMA24-945</name>
</gene>
<protein>
    <submittedName>
        <fullName evidence="1">Uncharacterized protein</fullName>
    </submittedName>
</protein>
<reference evidence="1" key="1">
    <citation type="submission" date="2018-06" db="EMBL/GenBank/DDBJ databases">
        <authorList>
            <person name="Zhirakovskaya E."/>
        </authorList>
    </citation>
    <scope>NUCLEOTIDE SEQUENCE</scope>
</reference>
<accession>A0A3B1BND8</accession>
<dbReference type="AlphaFoldDB" id="A0A3B1BND8"/>
<evidence type="ECO:0000313" key="1">
    <source>
        <dbReference type="EMBL" id="VAX12110.1"/>
    </source>
</evidence>
<sequence>YLDAKITEQHKAAIVRVCRAYDMAFDGFPPAGVSCSLTSAIGEWLDSMEEAGVELPLAREA</sequence>
<organism evidence="1">
    <name type="scientific">hydrothermal vent metagenome</name>
    <dbReference type="NCBI Taxonomy" id="652676"/>
    <lineage>
        <taxon>unclassified sequences</taxon>
        <taxon>metagenomes</taxon>
        <taxon>ecological metagenomes</taxon>
    </lineage>
</organism>
<name>A0A3B1BND8_9ZZZZ</name>
<proteinExistence type="predicted"/>